<dbReference type="Proteomes" id="UP000257144">
    <property type="component" value="Unassembled WGS sequence"/>
</dbReference>
<dbReference type="InterPro" id="IPR036640">
    <property type="entry name" value="ABC1_TM_sf"/>
</dbReference>
<dbReference type="EMBL" id="QNQT01000004">
    <property type="protein sequence ID" value="RDU36767.1"/>
    <property type="molecule type" value="Genomic_DNA"/>
</dbReference>
<dbReference type="GO" id="GO:0015421">
    <property type="term" value="F:ABC-type oligopeptide transporter activity"/>
    <property type="evidence" value="ECO:0007669"/>
    <property type="project" value="TreeGrafter"/>
</dbReference>
<keyword evidence="4 9" id="KW-0812">Transmembrane</keyword>
<keyword evidence="8 9" id="KW-0472">Membrane</keyword>
<dbReference type="InterPro" id="IPR039421">
    <property type="entry name" value="Type_1_exporter"/>
</dbReference>
<keyword evidence="6 12" id="KW-0067">ATP-binding</keyword>
<dbReference type="InterPro" id="IPR017871">
    <property type="entry name" value="ABC_transporter-like_CS"/>
</dbReference>
<evidence type="ECO:0000256" key="9">
    <source>
        <dbReference type="SAM" id="Phobius"/>
    </source>
</evidence>
<feature type="transmembrane region" description="Helical" evidence="9">
    <location>
        <begin position="51"/>
        <end position="76"/>
    </location>
</feature>
<evidence type="ECO:0000256" key="3">
    <source>
        <dbReference type="ARBA" id="ARBA00022475"/>
    </source>
</evidence>
<dbReference type="Gene3D" id="3.40.50.300">
    <property type="entry name" value="P-loop containing nucleotide triphosphate hydrolases"/>
    <property type="match status" value="1"/>
</dbReference>
<dbReference type="Gene3D" id="1.20.1560.10">
    <property type="entry name" value="ABC transporter type 1, transmembrane domain"/>
    <property type="match status" value="1"/>
</dbReference>
<dbReference type="PANTHER" id="PTHR43394:SF1">
    <property type="entry name" value="ATP-BINDING CASSETTE SUB-FAMILY B MEMBER 10, MITOCHONDRIAL"/>
    <property type="match status" value="1"/>
</dbReference>
<dbReference type="PROSITE" id="PS50929">
    <property type="entry name" value="ABC_TM1F"/>
    <property type="match status" value="1"/>
</dbReference>
<dbReference type="InterPro" id="IPR003593">
    <property type="entry name" value="AAA+_ATPase"/>
</dbReference>
<keyword evidence="13" id="KW-1185">Reference proteome</keyword>
<evidence type="ECO:0000256" key="8">
    <source>
        <dbReference type="ARBA" id="ARBA00023136"/>
    </source>
</evidence>
<feature type="domain" description="ABC transmembrane type-1" evidence="11">
    <location>
        <begin position="16"/>
        <end position="298"/>
    </location>
</feature>
<comment type="subcellular location">
    <subcellularLocation>
        <location evidence="1">Cell membrane</location>
        <topology evidence="1">Multi-pass membrane protein</topology>
    </subcellularLocation>
</comment>
<dbReference type="PANTHER" id="PTHR43394">
    <property type="entry name" value="ATP-DEPENDENT PERMEASE MDL1, MITOCHONDRIAL"/>
    <property type="match status" value="1"/>
</dbReference>
<dbReference type="CDD" id="cd18548">
    <property type="entry name" value="ABC_6TM_Tm287_like"/>
    <property type="match status" value="1"/>
</dbReference>
<reference evidence="12 13" key="1">
    <citation type="submission" date="2018-07" db="EMBL/GenBank/DDBJ databases">
        <title>Bacillus sp. YLB-04 draft genome sequence.</title>
        <authorList>
            <person name="Yu L."/>
            <person name="Tang X."/>
        </authorList>
    </citation>
    <scope>NUCLEOTIDE SEQUENCE [LARGE SCALE GENOMIC DNA]</scope>
    <source>
        <strain evidence="12 13">YLB-04</strain>
    </source>
</reference>
<feature type="transmembrane region" description="Helical" evidence="9">
    <location>
        <begin position="235"/>
        <end position="258"/>
    </location>
</feature>
<keyword evidence="3" id="KW-1003">Cell membrane</keyword>
<dbReference type="PROSITE" id="PS50893">
    <property type="entry name" value="ABC_TRANSPORTER_2"/>
    <property type="match status" value="1"/>
</dbReference>
<evidence type="ECO:0000256" key="7">
    <source>
        <dbReference type="ARBA" id="ARBA00022989"/>
    </source>
</evidence>
<evidence type="ECO:0000256" key="4">
    <source>
        <dbReference type="ARBA" id="ARBA00022692"/>
    </source>
</evidence>
<evidence type="ECO:0000313" key="12">
    <source>
        <dbReference type="EMBL" id="RDU36767.1"/>
    </source>
</evidence>
<feature type="domain" description="ABC transporter" evidence="10">
    <location>
        <begin position="333"/>
        <end position="566"/>
    </location>
</feature>
<dbReference type="SUPFAM" id="SSF90123">
    <property type="entry name" value="ABC transporter transmembrane region"/>
    <property type="match status" value="1"/>
</dbReference>
<evidence type="ECO:0000313" key="13">
    <source>
        <dbReference type="Proteomes" id="UP000257144"/>
    </source>
</evidence>
<evidence type="ECO:0000256" key="2">
    <source>
        <dbReference type="ARBA" id="ARBA00022448"/>
    </source>
</evidence>
<keyword evidence="5" id="KW-0547">Nucleotide-binding</keyword>
<keyword evidence="2" id="KW-0813">Transport</keyword>
<dbReference type="InterPro" id="IPR027417">
    <property type="entry name" value="P-loop_NTPase"/>
</dbReference>
<comment type="caution">
    <text evidence="12">The sequence shown here is derived from an EMBL/GenBank/DDBJ whole genome shotgun (WGS) entry which is preliminary data.</text>
</comment>
<name>A0A3D8GR16_9BACI</name>
<organism evidence="12 13">
    <name type="scientific">Neobacillus piezotolerans</name>
    <dbReference type="NCBI Taxonomy" id="2259171"/>
    <lineage>
        <taxon>Bacteria</taxon>
        <taxon>Bacillati</taxon>
        <taxon>Bacillota</taxon>
        <taxon>Bacilli</taxon>
        <taxon>Bacillales</taxon>
        <taxon>Bacillaceae</taxon>
        <taxon>Neobacillus</taxon>
    </lineage>
</organism>
<dbReference type="SMART" id="SM00382">
    <property type="entry name" value="AAA"/>
    <property type="match status" value="1"/>
</dbReference>
<evidence type="ECO:0000259" key="11">
    <source>
        <dbReference type="PROSITE" id="PS50929"/>
    </source>
</evidence>
<evidence type="ECO:0000256" key="5">
    <source>
        <dbReference type="ARBA" id="ARBA00022741"/>
    </source>
</evidence>
<dbReference type="GO" id="GO:0005886">
    <property type="term" value="C:plasma membrane"/>
    <property type="evidence" value="ECO:0007669"/>
    <property type="project" value="UniProtKB-SubCell"/>
</dbReference>
<evidence type="ECO:0000256" key="6">
    <source>
        <dbReference type="ARBA" id="ARBA00022840"/>
    </source>
</evidence>
<dbReference type="Pfam" id="PF00005">
    <property type="entry name" value="ABC_tran"/>
    <property type="match status" value="1"/>
</dbReference>
<dbReference type="PROSITE" id="PS00211">
    <property type="entry name" value="ABC_TRANSPORTER_1"/>
    <property type="match status" value="1"/>
</dbReference>
<dbReference type="Pfam" id="PF00664">
    <property type="entry name" value="ABC_membrane"/>
    <property type="match status" value="1"/>
</dbReference>
<feature type="transmembrane region" description="Helical" evidence="9">
    <location>
        <begin position="133"/>
        <end position="151"/>
    </location>
</feature>
<dbReference type="InterPro" id="IPR003439">
    <property type="entry name" value="ABC_transporter-like_ATP-bd"/>
</dbReference>
<feature type="transmembrane region" description="Helical" evidence="9">
    <location>
        <begin position="157"/>
        <end position="175"/>
    </location>
</feature>
<proteinExistence type="predicted"/>
<gene>
    <name evidence="12" type="ORF">DRW41_11995</name>
</gene>
<dbReference type="GO" id="GO:0016887">
    <property type="term" value="F:ATP hydrolysis activity"/>
    <property type="evidence" value="ECO:0007669"/>
    <property type="project" value="InterPro"/>
</dbReference>
<evidence type="ECO:0000259" key="10">
    <source>
        <dbReference type="PROSITE" id="PS50893"/>
    </source>
</evidence>
<dbReference type="OrthoDB" id="9770415at2"/>
<keyword evidence="7 9" id="KW-1133">Transmembrane helix</keyword>
<feature type="transmembrane region" description="Helical" evidence="9">
    <location>
        <begin position="12"/>
        <end position="31"/>
    </location>
</feature>
<dbReference type="AlphaFoldDB" id="A0A3D8GR16"/>
<dbReference type="RefSeq" id="WP_115452240.1">
    <property type="nucleotide sequence ID" value="NZ_QNQT01000004.1"/>
</dbReference>
<feature type="transmembrane region" description="Helical" evidence="9">
    <location>
        <begin position="278"/>
        <end position="296"/>
    </location>
</feature>
<dbReference type="SUPFAM" id="SSF52540">
    <property type="entry name" value="P-loop containing nucleoside triphosphate hydrolases"/>
    <property type="match status" value="1"/>
</dbReference>
<accession>A0A3D8GR16</accession>
<dbReference type="InterPro" id="IPR011527">
    <property type="entry name" value="ABC1_TM_dom"/>
</dbReference>
<evidence type="ECO:0000256" key="1">
    <source>
        <dbReference type="ARBA" id="ARBA00004651"/>
    </source>
</evidence>
<protein>
    <submittedName>
        <fullName evidence="12">ABC transporter ATP-binding protein</fullName>
    </submittedName>
</protein>
<dbReference type="GO" id="GO:0005524">
    <property type="term" value="F:ATP binding"/>
    <property type="evidence" value="ECO:0007669"/>
    <property type="project" value="UniProtKB-KW"/>
</dbReference>
<dbReference type="FunFam" id="3.40.50.300:FF:000221">
    <property type="entry name" value="Multidrug ABC transporter ATP-binding protein"/>
    <property type="match status" value="1"/>
</dbReference>
<sequence>MSKIFSFLKPYRIHMAIALFLMLVELIVELWQPLLMARIIDEGVLKKDLNLVLQGGAIMLGVSALAFASGIINSFYAGHASQSFGYDVRKALFEKVQSFSFANFDRFSTSSLVTRMTNDVTMIQNTVFMSLRIMLRAPLLIIGGLVMAMVVDLKLGLILAGVTPFLILFLSWAMIKARGYFLSMQKNLDRVNSVLRENLTAMRLIKAFLRGGHEIGRFMEANGRLREKTVSAFRLIEYTTPVLMLAMNAGILAVLWFGSFEVSTGETKVGEVVAIINYGTRITSALSIVSMIIMIFSRARASGQRIAEVFETEVDLVDAPLPYKEKPVPYGKIEFKSVSFQYPGTSTPVLENISFTAKPGSTVAILGATGSGKTSLFQLIPRLYDIAEGEILIDGADIRKMKLETLRRQIGYVPQDVLLFTGTVAENISWGKENASEQDITEAAVNAQIHESIEKFPEGYESRIGQKGVNLSGGQKQRISIARALVRKPKILLLDDSTSALDMKTESNLLKALKKYKCTTLIITQKISTAMSADSILLLEDGKIKAAGTHAMLIRTEPLYRRIYETQLEEENRLYAEGIN</sequence>